<dbReference type="SUPFAM" id="SSF54593">
    <property type="entry name" value="Glyoxalase/Bleomycin resistance protein/Dihydroxybiphenyl dioxygenase"/>
    <property type="match status" value="1"/>
</dbReference>
<comment type="caution">
    <text evidence="2">The sequence shown here is derived from an EMBL/GenBank/DDBJ whole genome shotgun (WGS) entry which is preliminary data.</text>
</comment>
<dbReference type="Proteomes" id="UP000248806">
    <property type="component" value="Unassembled WGS sequence"/>
</dbReference>
<accession>A0A326TYW6</accession>
<evidence type="ECO:0000313" key="3">
    <source>
        <dbReference type="Proteomes" id="UP000248806"/>
    </source>
</evidence>
<dbReference type="InterPro" id="IPR037523">
    <property type="entry name" value="VOC_core"/>
</dbReference>
<dbReference type="Gene3D" id="3.10.180.10">
    <property type="entry name" value="2,3-Dihydroxybiphenyl 1,2-Dioxygenase, domain 1"/>
    <property type="match status" value="1"/>
</dbReference>
<dbReference type="PROSITE" id="PS51819">
    <property type="entry name" value="VOC"/>
    <property type="match status" value="1"/>
</dbReference>
<proteinExistence type="predicted"/>
<keyword evidence="3" id="KW-1185">Reference proteome</keyword>
<sequence length="113" mass="12414">MKLNHLSIIPTDMERTISFFQKELNLPVKGDASYAEVNAGAIIISLSPSAAVPTERPQGVVLQFEVDSVGATLEQVRARGGWVLRDPELMPWGTESAYVAGPDGLIVEFYRWP</sequence>
<dbReference type="InterPro" id="IPR004360">
    <property type="entry name" value="Glyas_Fos-R_dOase_dom"/>
</dbReference>
<dbReference type="AlphaFoldDB" id="A0A326TYW6"/>
<dbReference type="GO" id="GO:0016829">
    <property type="term" value="F:lyase activity"/>
    <property type="evidence" value="ECO:0007669"/>
    <property type="project" value="UniProtKB-KW"/>
</dbReference>
<dbReference type="Pfam" id="PF00903">
    <property type="entry name" value="Glyoxalase"/>
    <property type="match status" value="1"/>
</dbReference>
<keyword evidence="2" id="KW-0456">Lyase</keyword>
<organism evidence="2 3">
    <name type="scientific">Thermosporothrix hazakensis</name>
    <dbReference type="NCBI Taxonomy" id="644383"/>
    <lineage>
        <taxon>Bacteria</taxon>
        <taxon>Bacillati</taxon>
        <taxon>Chloroflexota</taxon>
        <taxon>Ktedonobacteria</taxon>
        <taxon>Ktedonobacterales</taxon>
        <taxon>Thermosporotrichaceae</taxon>
        <taxon>Thermosporothrix</taxon>
    </lineage>
</organism>
<evidence type="ECO:0000259" key="1">
    <source>
        <dbReference type="PROSITE" id="PS51819"/>
    </source>
</evidence>
<evidence type="ECO:0000313" key="2">
    <source>
        <dbReference type="EMBL" id="PZW22449.1"/>
    </source>
</evidence>
<dbReference type="InterPro" id="IPR029068">
    <property type="entry name" value="Glyas_Bleomycin-R_OHBP_Dase"/>
</dbReference>
<protein>
    <submittedName>
        <fullName evidence="2">Putative enzyme related to lactoylglutathione lyase</fullName>
    </submittedName>
</protein>
<gene>
    <name evidence="2" type="ORF">EI42_05471</name>
</gene>
<dbReference type="EMBL" id="QKUF01000033">
    <property type="protein sequence ID" value="PZW22449.1"/>
    <property type="molecule type" value="Genomic_DNA"/>
</dbReference>
<name>A0A326TYW6_THEHA</name>
<reference evidence="2 3" key="1">
    <citation type="submission" date="2018-06" db="EMBL/GenBank/DDBJ databases">
        <title>Genomic Encyclopedia of Archaeal and Bacterial Type Strains, Phase II (KMG-II): from individual species to whole genera.</title>
        <authorList>
            <person name="Goeker M."/>
        </authorList>
    </citation>
    <scope>NUCLEOTIDE SEQUENCE [LARGE SCALE GENOMIC DNA]</scope>
    <source>
        <strain evidence="2 3">ATCC BAA-1881</strain>
    </source>
</reference>
<feature type="domain" description="VOC" evidence="1">
    <location>
        <begin position="2"/>
        <end position="112"/>
    </location>
</feature>